<dbReference type="InterPro" id="IPR007110">
    <property type="entry name" value="Ig-like_dom"/>
</dbReference>
<dbReference type="GO" id="GO:0042288">
    <property type="term" value="F:MHC class I protein binding"/>
    <property type="evidence" value="ECO:0007669"/>
    <property type="project" value="TreeGrafter"/>
</dbReference>
<dbReference type="InterPro" id="IPR024303">
    <property type="entry name" value="NK_rcpt_2B4_Ig_dom"/>
</dbReference>
<keyword evidence="3 5" id="KW-0472">Membrane</keyword>
<dbReference type="PROSITE" id="PS50835">
    <property type="entry name" value="IG_LIKE"/>
    <property type="match status" value="1"/>
</dbReference>
<keyword evidence="2" id="KW-0732">Signal</keyword>
<feature type="transmembrane region" description="Helical" evidence="5">
    <location>
        <begin position="277"/>
        <end position="302"/>
    </location>
</feature>
<evidence type="ECO:0000313" key="8">
    <source>
        <dbReference type="Proteomes" id="UP000664940"/>
    </source>
</evidence>
<dbReference type="InterPro" id="IPR015631">
    <property type="entry name" value="CD2/SLAM_rcpt"/>
</dbReference>
<sequence>MREAPLEETAAGPAAGPSCCCCSVAAAPLHTARPRTGRARRPPALPGMLGPALTLALLVLAARQSQASSEPLTPRLVVSGARVQLRVSHSAETKAVSIIWKVQLRSTPHFMELFRKSAPDLHHEKWKCSPCLNNMCCFIMENQTLVIEEARPQDSGIYLLEATDEEGNSKTYRFNVSVLDPVRTLLLQGQQEALDGGVCRVTLSCSISGSGDASYGDVSYAWYRGSERVPGPGTLSTLEERVVGGPHTYTCQVSNSVSWANQTLMLSQDCLPETGLLPFWMIIVSLAAVLLLGMGAITWVCVRRRRRKRAEPGPAESLTVYEDVNHLRTRSRHEQRQEERDAPSAGTTIYSMILAQPSNFTSQTTENTLYSAVQYSGKPGSKKRKQNPALASTVYDEVGRLHAKARSPVLSRKELENFRVYC</sequence>
<comment type="caution">
    <text evidence="7">The sequence shown here is derived from an EMBL/GenBank/DDBJ whole genome shotgun (WGS) entry which is preliminary data.</text>
</comment>
<dbReference type="Proteomes" id="UP000664940">
    <property type="component" value="Unassembled WGS sequence"/>
</dbReference>
<evidence type="ECO:0000259" key="6">
    <source>
        <dbReference type="PROSITE" id="PS50835"/>
    </source>
</evidence>
<accession>A0A833YH42</accession>
<dbReference type="GO" id="GO:0002323">
    <property type="term" value="P:natural killer cell activation involved in immune response"/>
    <property type="evidence" value="ECO:0007669"/>
    <property type="project" value="TreeGrafter"/>
</dbReference>
<comment type="subcellular location">
    <subcellularLocation>
        <location evidence="1">Membrane</location>
    </subcellularLocation>
</comment>
<organism evidence="7 8">
    <name type="scientific">Phyllostomus discolor</name>
    <name type="common">pale spear-nosed bat</name>
    <dbReference type="NCBI Taxonomy" id="89673"/>
    <lineage>
        <taxon>Eukaryota</taxon>
        <taxon>Metazoa</taxon>
        <taxon>Chordata</taxon>
        <taxon>Craniata</taxon>
        <taxon>Vertebrata</taxon>
        <taxon>Euteleostomi</taxon>
        <taxon>Mammalia</taxon>
        <taxon>Eutheria</taxon>
        <taxon>Laurasiatheria</taxon>
        <taxon>Chiroptera</taxon>
        <taxon>Yangochiroptera</taxon>
        <taxon>Phyllostomidae</taxon>
        <taxon>Phyllostominae</taxon>
        <taxon>Phyllostomus</taxon>
    </lineage>
</organism>
<dbReference type="SUPFAM" id="SSF48726">
    <property type="entry name" value="Immunoglobulin"/>
    <property type="match status" value="2"/>
</dbReference>
<keyword evidence="4" id="KW-0325">Glycoprotein</keyword>
<proteinExistence type="predicted"/>
<dbReference type="InterPro" id="IPR036179">
    <property type="entry name" value="Ig-like_dom_sf"/>
</dbReference>
<evidence type="ECO:0000256" key="5">
    <source>
        <dbReference type="SAM" id="Phobius"/>
    </source>
</evidence>
<reference evidence="7 8" key="1">
    <citation type="journal article" date="2020" name="Nature">
        <title>Six reference-quality genomes reveal evolution of bat adaptations.</title>
        <authorList>
            <person name="Jebb D."/>
            <person name="Huang Z."/>
            <person name="Pippel M."/>
            <person name="Hughes G.M."/>
            <person name="Lavrichenko K."/>
            <person name="Devanna P."/>
            <person name="Winkler S."/>
            <person name="Jermiin L.S."/>
            <person name="Skirmuntt E.C."/>
            <person name="Katzourakis A."/>
            <person name="Burkitt-Gray L."/>
            <person name="Ray D.A."/>
            <person name="Sullivan K.A.M."/>
            <person name="Roscito J.G."/>
            <person name="Kirilenko B.M."/>
            <person name="Davalos L.M."/>
            <person name="Corthals A.P."/>
            <person name="Power M.L."/>
            <person name="Jones G."/>
            <person name="Ransome R.D."/>
            <person name="Dechmann D.K.N."/>
            <person name="Locatelli A.G."/>
            <person name="Puechmaille S.J."/>
            <person name="Fedrigo O."/>
            <person name="Jarvis E.D."/>
            <person name="Hiller M."/>
            <person name="Vernes S.C."/>
            <person name="Myers E.W."/>
            <person name="Teeling E.C."/>
        </authorList>
    </citation>
    <scope>NUCLEOTIDE SEQUENCE [LARGE SCALE GENOMIC DNA]</scope>
    <source>
        <strain evidence="7">Bat1K_MPI-CBG_1</strain>
    </source>
</reference>
<keyword evidence="5" id="KW-0812">Transmembrane</keyword>
<dbReference type="PANTHER" id="PTHR12080:SF56">
    <property type="entry name" value="NATURAL KILLER CELL RECEPTOR 2B4"/>
    <property type="match status" value="1"/>
</dbReference>
<evidence type="ECO:0000256" key="2">
    <source>
        <dbReference type="ARBA" id="ARBA00022729"/>
    </source>
</evidence>
<evidence type="ECO:0000256" key="3">
    <source>
        <dbReference type="ARBA" id="ARBA00023136"/>
    </source>
</evidence>
<dbReference type="GO" id="GO:0009897">
    <property type="term" value="C:external side of plasma membrane"/>
    <property type="evidence" value="ECO:0007669"/>
    <property type="project" value="TreeGrafter"/>
</dbReference>
<evidence type="ECO:0000256" key="1">
    <source>
        <dbReference type="ARBA" id="ARBA00004370"/>
    </source>
</evidence>
<name>A0A833YH42_9CHIR</name>
<dbReference type="Pfam" id="PF11465">
    <property type="entry name" value="Receptor_2B4"/>
    <property type="match status" value="1"/>
</dbReference>
<dbReference type="AlphaFoldDB" id="A0A833YH42"/>
<evidence type="ECO:0000256" key="4">
    <source>
        <dbReference type="ARBA" id="ARBA00023180"/>
    </source>
</evidence>
<feature type="domain" description="Ig-like" evidence="6">
    <location>
        <begin position="181"/>
        <end position="267"/>
    </location>
</feature>
<dbReference type="PANTHER" id="PTHR12080">
    <property type="entry name" value="SIGNALING LYMPHOCYTIC ACTIVATION MOLECULE"/>
    <property type="match status" value="1"/>
</dbReference>
<dbReference type="InterPro" id="IPR013783">
    <property type="entry name" value="Ig-like_fold"/>
</dbReference>
<evidence type="ECO:0000313" key="7">
    <source>
        <dbReference type="EMBL" id="KAF6074128.1"/>
    </source>
</evidence>
<gene>
    <name evidence="7" type="ORF">HJG60_002387</name>
</gene>
<dbReference type="Gene3D" id="2.60.40.10">
    <property type="entry name" value="Immunoglobulins"/>
    <property type="match status" value="2"/>
</dbReference>
<keyword evidence="5" id="KW-1133">Transmembrane helix</keyword>
<dbReference type="EMBL" id="JABVXQ010000015">
    <property type="protein sequence ID" value="KAF6074128.1"/>
    <property type="molecule type" value="Genomic_DNA"/>
</dbReference>
<protein>
    <submittedName>
        <fullName evidence="7">CD244 molecule</fullName>
    </submittedName>
</protein>